<reference evidence="2" key="1">
    <citation type="journal article" date="2019" name="Int. J. Syst. Evol. Microbiol.">
        <title>The Global Catalogue of Microorganisms (GCM) 10K type strain sequencing project: providing services to taxonomists for standard genome sequencing and annotation.</title>
        <authorList>
            <consortium name="The Broad Institute Genomics Platform"/>
            <consortium name="The Broad Institute Genome Sequencing Center for Infectious Disease"/>
            <person name="Wu L."/>
            <person name="Ma J."/>
        </authorList>
    </citation>
    <scope>NUCLEOTIDE SEQUENCE [LARGE SCALE GENOMIC DNA]</scope>
    <source>
        <strain evidence="2">JCM 30331</strain>
    </source>
</reference>
<dbReference type="Proteomes" id="UP000647587">
    <property type="component" value="Unassembled WGS sequence"/>
</dbReference>
<protein>
    <recommendedName>
        <fullName evidence="3">Lipoprotein</fullName>
    </recommendedName>
</protein>
<evidence type="ECO:0000313" key="2">
    <source>
        <dbReference type="Proteomes" id="UP000647587"/>
    </source>
</evidence>
<evidence type="ECO:0008006" key="3">
    <source>
        <dbReference type="Google" id="ProtNLM"/>
    </source>
</evidence>
<evidence type="ECO:0000313" key="1">
    <source>
        <dbReference type="EMBL" id="GGK32292.1"/>
    </source>
</evidence>
<gene>
    <name evidence="1" type="ORF">GCM10008955_27690</name>
</gene>
<dbReference type="EMBL" id="BMPP01000012">
    <property type="protein sequence ID" value="GGK32292.1"/>
    <property type="molecule type" value="Genomic_DNA"/>
</dbReference>
<comment type="caution">
    <text evidence="1">The sequence shown here is derived from an EMBL/GenBank/DDBJ whole genome shotgun (WGS) entry which is preliminary data.</text>
</comment>
<accession>A0ABQ2F1H0</accession>
<keyword evidence="2" id="KW-1185">Reference proteome</keyword>
<sequence length="158" mass="16994">MAGLLAGCGSVTVAYEPVTLNSVQFTSNWFVESNGNRQYIICNDRETTVFMDVRWTGPLARLDARFEGQNTTANNTTRTTGYFAPDYSGARQFTYTFGAGMAPQSLTKGQNAALSAQAIVVNPVNRGTTFLTVTGYNPDGVPSNTIQLPQGIPVYTCG</sequence>
<organism evidence="1 2">
    <name type="scientific">Deinococcus malanensis</name>
    <dbReference type="NCBI Taxonomy" id="1706855"/>
    <lineage>
        <taxon>Bacteria</taxon>
        <taxon>Thermotogati</taxon>
        <taxon>Deinococcota</taxon>
        <taxon>Deinococci</taxon>
        <taxon>Deinococcales</taxon>
        <taxon>Deinococcaceae</taxon>
        <taxon>Deinococcus</taxon>
    </lineage>
</organism>
<proteinExistence type="predicted"/>
<name>A0ABQ2F1H0_9DEIO</name>